<reference evidence="4" key="1">
    <citation type="journal article" date="2015" name="PLoS ONE">
        <title>Complete Genome Sequence of Thermus aquaticus Y51MC23.</title>
        <authorList>
            <person name="Brumm P.J."/>
            <person name="Monsma S."/>
            <person name="Keough B."/>
            <person name="Jasinovica S."/>
            <person name="Ferguson E."/>
            <person name="Schoenfeld T."/>
            <person name="Lodes M."/>
            <person name="Mead D.A."/>
        </authorList>
    </citation>
    <scope>NUCLEOTIDE SEQUENCE [LARGE SCALE GENOMIC DNA]</scope>
    <source>
        <strain evidence="4">BAA-2747 / Y51MC23</strain>
    </source>
</reference>
<dbReference type="EMBL" id="CP010822">
    <property type="protein sequence ID" value="ALJ90504.1"/>
    <property type="molecule type" value="Genomic_DNA"/>
</dbReference>
<evidence type="ECO:0000313" key="4">
    <source>
        <dbReference type="Proteomes" id="UP000058660"/>
    </source>
</evidence>
<proteinExistence type="predicted"/>
<evidence type="ECO:0000313" key="3">
    <source>
        <dbReference type="EMBL" id="ALJ90504.1"/>
    </source>
</evidence>
<feature type="transmembrane region" description="Helical" evidence="2">
    <location>
        <begin position="44"/>
        <end position="67"/>
    </location>
</feature>
<organism evidence="3 4">
    <name type="scientific">Thermus aquaticus (strain ATCC BAA-2747 / Y51MC23)</name>
    <dbReference type="NCBI Taxonomy" id="498848"/>
    <lineage>
        <taxon>Bacteria</taxon>
        <taxon>Thermotogati</taxon>
        <taxon>Deinococcota</taxon>
        <taxon>Deinococci</taxon>
        <taxon>Thermales</taxon>
        <taxon>Thermaceae</taxon>
        <taxon>Thermus</taxon>
    </lineage>
</organism>
<dbReference type="InterPro" id="IPR021435">
    <property type="entry name" value="DUF3084"/>
</dbReference>
<dbReference type="Proteomes" id="UP000058660">
    <property type="component" value="Chromosome"/>
</dbReference>
<protein>
    <submittedName>
        <fullName evidence="3">Signal recognition particle receptor protein FtsY (Alpha subunit)</fullName>
    </submittedName>
</protein>
<keyword evidence="2" id="KW-0472">Membrane</keyword>
<dbReference type="SUPFAM" id="SSF90257">
    <property type="entry name" value="Myosin rod fragments"/>
    <property type="match status" value="1"/>
</dbReference>
<keyword evidence="3" id="KW-0675">Receptor</keyword>
<keyword evidence="4" id="KW-1185">Reference proteome</keyword>
<keyword evidence="2" id="KW-0812">Transmembrane</keyword>
<name>A0ABN4IIG0_THEA5</name>
<feature type="coiled-coil region" evidence="1">
    <location>
        <begin position="70"/>
        <end position="272"/>
    </location>
</feature>
<evidence type="ECO:0000256" key="2">
    <source>
        <dbReference type="SAM" id="Phobius"/>
    </source>
</evidence>
<keyword evidence="1" id="KW-0175">Coiled coil</keyword>
<keyword evidence="2" id="KW-1133">Transmembrane helix</keyword>
<evidence type="ECO:0000256" key="1">
    <source>
        <dbReference type="SAM" id="Coils"/>
    </source>
</evidence>
<accession>A0ABN4IIG0</accession>
<dbReference type="Gene3D" id="1.20.5.1160">
    <property type="entry name" value="Vasodilator-stimulated phosphoprotein"/>
    <property type="match status" value="1"/>
</dbReference>
<dbReference type="RefSeq" id="WP_003048087.1">
    <property type="nucleotide sequence ID" value="NZ_CP010822.1"/>
</dbReference>
<sequence>MTFWALLVLILLLSALVAYLGDRVAKWAGKRHFRFLGLRPRQTATLVAVMTGVGIALFSYLGFLLVFREARETILEAQAIREERDRLKGEREALLRAKEAMEAEAARALSELNALRAERKELLKALEEAEALKGRLMAEARGLQAQVAALGKEKARLEEEKTRLAALLSEKEAPLAEKERALAERTEALKALEEALRRTAAEKKRLEGEKGRLEADIALLQARLEEARRERQGLEEELSALRGRLAEAQRSLAQAEERVRGLLRQAEALAGERGQLSERLLRLSQGLYLGEVRLGAEEGRATLERVAERWALLQGFRGAELLEGEVRGPGLAVLEGAGYRDGRLLVRFRFYPEKKAFAAGEVLASATFRLSTQARHQEVLERLGEEARRRLLEAGFPPEYATFPSPEELARGLALLQGRKGVVRLGVVAAKDLWTTERPLLAYQLLGGPPGPEVPLPTQKVP</sequence>
<gene>
    <name evidence="3" type="ORF">TO73_0650</name>
</gene>
<dbReference type="Pfam" id="PF11283">
    <property type="entry name" value="DUF3084"/>
    <property type="match status" value="1"/>
</dbReference>